<organism evidence="1 2">
    <name type="scientific">Streblomastix strix</name>
    <dbReference type="NCBI Taxonomy" id="222440"/>
    <lineage>
        <taxon>Eukaryota</taxon>
        <taxon>Metamonada</taxon>
        <taxon>Preaxostyla</taxon>
        <taxon>Oxymonadida</taxon>
        <taxon>Streblomastigidae</taxon>
        <taxon>Streblomastix</taxon>
    </lineage>
</organism>
<proteinExistence type="predicted"/>
<evidence type="ECO:0000313" key="2">
    <source>
        <dbReference type="Proteomes" id="UP000324800"/>
    </source>
</evidence>
<comment type="caution">
    <text evidence="1">The sequence shown here is derived from an EMBL/GenBank/DDBJ whole genome shotgun (WGS) entry which is preliminary data.</text>
</comment>
<dbReference type="AlphaFoldDB" id="A0A5J4U6Y2"/>
<dbReference type="Proteomes" id="UP000324800">
    <property type="component" value="Unassembled WGS sequence"/>
</dbReference>
<accession>A0A5J4U6Y2</accession>
<sequence length="92" mass="10568">MSQSERGQYLLVRSQGLDEYGKVFFAYRVGSAVEMMAKILKVERLNEIEQGAEYAQKLQDIPKTLAVNQNKTINSLQIEMSHIDVIPNLYQF</sequence>
<gene>
    <name evidence="1" type="ORF">EZS28_038116</name>
</gene>
<dbReference type="EMBL" id="SNRW01019460">
    <property type="protein sequence ID" value="KAA6366357.1"/>
    <property type="molecule type" value="Genomic_DNA"/>
</dbReference>
<protein>
    <submittedName>
        <fullName evidence="1">Uncharacterized protein</fullName>
    </submittedName>
</protein>
<name>A0A5J4U6Y2_9EUKA</name>
<reference evidence="1 2" key="1">
    <citation type="submission" date="2019-03" db="EMBL/GenBank/DDBJ databases">
        <title>Single cell metagenomics reveals metabolic interactions within the superorganism composed of flagellate Streblomastix strix and complex community of Bacteroidetes bacteria on its surface.</title>
        <authorList>
            <person name="Treitli S.C."/>
            <person name="Kolisko M."/>
            <person name="Husnik F."/>
            <person name="Keeling P."/>
            <person name="Hampl V."/>
        </authorList>
    </citation>
    <scope>NUCLEOTIDE SEQUENCE [LARGE SCALE GENOMIC DNA]</scope>
    <source>
        <strain evidence="1">ST1C</strain>
    </source>
</reference>
<feature type="non-terminal residue" evidence="1">
    <location>
        <position position="92"/>
    </location>
</feature>
<evidence type="ECO:0000313" key="1">
    <source>
        <dbReference type="EMBL" id="KAA6366357.1"/>
    </source>
</evidence>